<evidence type="ECO:0000256" key="4">
    <source>
        <dbReference type="ARBA" id="ARBA00022692"/>
    </source>
</evidence>
<comment type="similarity">
    <text evidence="10">Belongs to the insect chemoreceptor superfamily. Heteromeric odorant receptor channel (TC 1.A.69) family.</text>
</comment>
<evidence type="ECO:0000313" key="12">
    <source>
        <dbReference type="RefSeq" id="XP_015606886.1"/>
    </source>
</evidence>
<protein>
    <recommendedName>
        <fullName evidence="10">Odorant receptor</fullName>
    </recommendedName>
</protein>
<evidence type="ECO:0000256" key="8">
    <source>
        <dbReference type="ARBA" id="ARBA00023170"/>
    </source>
</evidence>
<evidence type="ECO:0000256" key="10">
    <source>
        <dbReference type="RuleBase" id="RU351113"/>
    </source>
</evidence>
<keyword evidence="8 10" id="KW-0675">Receptor</keyword>
<evidence type="ECO:0000256" key="2">
    <source>
        <dbReference type="ARBA" id="ARBA00022475"/>
    </source>
</evidence>
<comment type="caution">
    <text evidence="10">Lacks conserved residue(s) required for the propagation of feature annotation.</text>
</comment>
<reference evidence="12" key="1">
    <citation type="submission" date="2025-08" db="UniProtKB">
        <authorList>
            <consortium name="RefSeq"/>
        </authorList>
    </citation>
    <scope>IDENTIFICATION</scope>
</reference>
<keyword evidence="9 10" id="KW-0807">Transducer</keyword>
<evidence type="ECO:0000256" key="7">
    <source>
        <dbReference type="ARBA" id="ARBA00023136"/>
    </source>
</evidence>
<keyword evidence="2" id="KW-1003">Cell membrane</keyword>
<dbReference type="RefSeq" id="XP_015606886.1">
    <property type="nucleotide sequence ID" value="XM_015751400.2"/>
</dbReference>
<dbReference type="Proteomes" id="UP000694920">
    <property type="component" value="Unplaced"/>
</dbReference>
<dbReference type="GO" id="GO:0005886">
    <property type="term" value="C:plasma membrane"/>
    <property type="evidence" value="ECO:0007669"/>
    <property type="project" value="UniProtKB-SubCell"/>
</dbReference>
<dbReference type="Pfam" id="PF02949">
    <property type="entry name" value="7tm_6"/>
    <property type="match status" value="1"/>
</dbReference>
<dbReference type="GO" id="GO:0005549">
    <property type="term" value="F:odorant binding"/>
    <property type="evidence" value="ECO:0007669"/>
    <property type="project" value="InterPro"/>
</dbReference>
<dbReference type="GeneID" id="107273320"/>
<organism evidence="11 12">
    <name type="scientific">Cephus cinctus</name>
    <name type="common">Wheat stem sawfly</name>
    <dbReference type="NCBI Taxonomy" id="211228"/>
    <lineage>
        <taxon>Eukaryota</taxon>
        <taxon>Metazoa</taxon>
        <taxon>Ecdysozoa</taxon>
        <taxon>Arthropoda</taxon>
        <taxon>Hexapoda</taxon>
        <taxon>Insecta</taxon>
        <taxon>Pterygota</taxon>
        <taxon>Neoptera</taxon>
        <taxon>Endopterygota</taxon>
        <taxon>Hymenoptera</taxon>
        <taxon>Cephoidea</taxon>
        <taxon>Cephidae</taxon>
        <taxon>Cephus</taxon>
    </lineage>
</organism>
<dbReference type="GO" id="GO:0007165">
    <property type="term" value="P:signal transduction"/>
    <property type="evidence" value="ECO:0007669"/>
    <property type="project" value="UniProtKB-KW"/>
</dbReference>
<dbReference type="GO" id="GO:0004984">
    <property type="term" value="F:olfactory receptor activity"/>
    <property type="evidence" value="ECO:0007669"/>
    <property type="project" value="InterPro"/>
</dbReference>
<feature type="transmembrane region" description="Helical" evidence="10">
    <location>
        <begin position="272"/>
        <end position="292"/>
    </location>
</feature>
<evidence type="ECO:0000256" key="1">
    <source>
        <dbReference type="ARBA" id="ARBA00004651"/>
    </source>
</evidence>
<dbReference type="InterPro" id="IPR004117">
    <property type="entry name" value="7tm6_olfct_rcpt"/>
</dbReference>
<evidence type="ECO:0000256" key="9">
    <source>
        <dbReference type="ARBA" id="ARBA00023224"/>
    </source>
</evidence>
<dbReference type="AlphaFoldDB" id="A0AAJ7CBV6"/>
<keyword evidence="3 10" id="KW-0716">Sensory transduction</keyword>
<dbReference type="PANTHER" id="PTHR21137:SF35">
    <property type="entry name" value="ODORANT RECEPTOR 19A-RELATED"/>
    <property type="match status" value="1"/>
</dbReference>
<keyword evidence="6 10" id="KW-1133">Transmembrane helix</keyword>
<keyword evidence="11" id="KW-1185">Reference proteome</keyword>
<sequence length="368" mass="42611">MRYTTKALLDPLLFYYSPIAKEEDTISQCVLCRFMLFEFIDVFINIKSIDDFTMNSFMLVTFTNACWRVAKILAGRGKILKVINLLTSDYCVAVDKREVEIKEGYDGIARWNTLRYVILVQITVALMLIVPLSNESRKRILPFRSWLPYDLSSLKLFWLSYVHQCIAIMAAAYINVATDSFISGLMIQICSQLDILKYRLIKLPRLYNINHRDEFLSSLTHCVLHHEHIFKFASAVESVSNPITIVQFCASAVALCSSVYQLSKHSVDSAKFMPLILYLLCMLFQLFFYCWYGNEVILKSMEVRDAVYEMDWILLDNNNKKALLMMMKRSERSIQIKSGYFIALSVEPYIKILKASFTAYNALQQISN</sequence>
<evidence type="ECO:0000256" key="5">
    <source>
        <dbReference type="ARBA" id="ARBA00022725"/>
    </source>
</evidence>
<accession>A0AAJ7CBV6</accession>
<comment type="subcellular location">
    <subcellularLocation>
        <location evidence="1 10">Cell membrane</location>
        <topology evidence="1 10">Multi-pass membrane protein</topology>
    </subcellularLocation>
</comment>
<evidence type="ECO:0000313" key="11">
    <source>
        <dbReference type="Proteomes" id="UP000694920"/>
    </source>
</evidence>
<keyword evidence="4 10" id="KW-0812">Transmembrane</keyword>
<evidence type="ECO:0000256" key="6">
    <source>
        <dbReference type="ARBA" id="ARBA00022989"/>
    </source>
</evidence>
<keyword evidence="7 10" id="KW-0472">Membrane</keyword>
<keyword evidence="5 10" id="KW-0552">Olfaction</keyword>
<gene>
    <name evidence="12" type="primary">LOC107273320</name>
</gene>
<name>A0AAJ7CBV6_CEPCN</name>
<feature type="transmembrane region" description="Helical" evidence="10">
    <location>
        <begin position="154"/>
        <end position="174"/>
    </location>
</feature>
<dbReference type="PANTHER" id="PTHR21137">
    <property type="entry name" value="ODORANT RECEPTOR"/>
    <property type="match status" value="1"/>
</dbReference>
<evidence type="ECO:0000256" key="3">
    <source>
        <dbReference type="ARBA" id="ARBA00022606"/>
    </source>
</evidence>
<feature type="transmembrane region" description="Helical" evidence="10">
    <location>
        <begin position="239"/>
        <end position="260"/>
    </location>
</feature>
<feature type="transmembrane region" description="Helical" evidence="10">
    <location>
        <begin position="114"/>
        <end position="133"/>
    </location>
</feature>
<proteinExistence type="inferred from homology"/>